<proteinExistence type="predicted"/>
<sequence length="372" mass="38816">MTSTPFPGGAPSEEQHPEEHPEVEELSALTEELLSVERRRELHAHLSECALCADVHSSLADIRELLGTLPGSVAMPEDVASRIDAALAAEALLEAMTPEADGRSAVSRETVTAESVVSRETATSNRKKSSPSPKGRRPAEHAPASASSGIRSGSGPGSTRPGSSGPGRSRTGGRRRRWRTVTLAAAASLVALGLGGVVLQSLTDDGSAQVSSGPPDDSARRPPGTTSESTGSPDTGGSSDDQQLRRRVQNLLSHHKTTPPAESGDQSRRPTGTPTLSTKQSPGDGDRTLREDRTTGGAGVPSCVRNGIHRTEVPLAFDAEATFEGRTGYLVVLPHKGGDPQRVDAYVVDPTCVSAEGSGPGKILLKRTYPRG</sequence>
<comment type="caution">
    <text evidence="2">The sequence shown here is derived from an EMBL/GenBank/DDBJ whole genome shotgun (WGS) entry which is preliminary data.</text>
</comment>
<feature type="compositionally biased region" description="Low complexity" evidence="1">
    <location>
        <begin position="142"/>
        <end position="169"/>
    </location>
</feature>
<feature type="region of interest" description="Disordered" evidence="1">
    <location>
        <begin position="205"/>
        <end position="303"/>
    </location>
</feature>
<name>A0ABN3Q0E7_9ACTN</name>
<dbReference type="RefSeq" id="WP_344565319.1">
    <property type="nucleotide sequence ID" value="NZ_BAAARJ010000007.1"/>
</dbReference>
<evidence type="ECO:0000256" key="1">
    <source>
        <dbReference type="SAM" id="MobiDB-lite"/>
    </source>
</evidence>
<protein>
    <recommendedName>
        <fullName evidence="4">Zinc-finger domain-containing protein</fullName>
    </recommendedName>
</protein>
<feature type="compositionally biased region" description="Low complexity" evidence="1">
    <location>
        <begin position="222"/>
        <end position="241"/>
    </location>
</feature>
<evidence type="ECO:0000313" key="2">
    <source>
        <dbReference type="EMBL" id="GAA2610812.1"/>
    </source>
</evidence>
<feature type="compositionally biased region" description="Polar residues" evidence="1">
    <location>
        <begin position="269"/>
        <end position="281"/>
    </location>
</feature>
<evidence type="ECO:0000313" key="3">
    <source>
        <dbReference type="Proteomes" id="UP001501447"/>
    </source>
</evidence>
<feature type="compositionally biased region" description="Basic and acidic residues" evidence="1">
    <location>
        <begin position="284"/>
        <end position="294"/>
    </location>
</feature>
<evidence type="ECO:0008006" key="4">
    <source>
        <dbReference type="Google" id="ProtNLM"/>
    </source>
</evidence>
<keyword evidence="3" id="KW-1185">Reference proteome</keyword>
<accession>A0ABN3Q0E7</accession>
<feature type="region of interest" description="Disordered" evidence="1">
    <location>
        <begin position="1"/>
        <end position="26"/>
    </location>
</feature>
<organism evidence="2 3">
    <name type="scientific">Streptomyces axinellae</name>
    <dbReference type="NCBI Taxonomy" id="552788"/>
    <lineage>
        <taxon>Bacteria</taxon>
        <taxon>Bacillati</taxon>
        <taxon>Actinomycetota</taxon>
        <taxon>Actinomycetes</taxon>
        <taxon>Kitasatosporales</taxon>
        <taxon>Streptomycetaceae</taxon>
        <taxon>Streptomyces</taxon>
    </lineage>
</organism>
<feature type="region of interest" description="Disordered" evidence="1">
    <location>
        <begin position="99"/>
        <end position="177"/>
    </location>
</feature>
<feature type="compositionally biased region" description="Polar residues" evidence="1">
    <location>
        <begin position="107"/>
        <end position="124"/>
    </location>
</feature>
<reference evidence="2 3" key="1">
    <citation type="journal article" date="2019" name="Int. J. Syst. Evol. Microbiol.">
        <title>The Global Catalogue of Microorganisms (GCM) 10K type strain sequencing project: providing services to taxonomists for standard genome sequencing and annotation.</title>
        <authorList>
            <consortium name="The Broad Institute Genomics Platform"/>
            <consortium name="The Broad Institute Genome Sequencing Center for Infectious Disease"/>
            <person name="Wu L."/>
            <person name="Ma J."/>
        </authorList>
    </citation>
    <scope>NUCLEOTIDE SEQUENCE [LARGE SCALE GENOMIC DNA]</scope>
    <source>
        <strain evidence="2 3">JCM 16373</strain>
    </source>
</reference>
<feature type="compositionally biased region" description="Basic residues" evidence="1">
    <location>
        <begin position="245"/>
        <end position="257"/>
    </location>
</feature>
<dbReference type="Proteomes" id="UP001501447">
    <property type="component" value="Unassembled WGS sequence"/>
</dbReference>
<gene>
    <name evidence="2" type="ORF">GCM10009863_25500</name>
</gene>
<dbReference type="EMBL" id="BAAARJ010000007">
    <property type="protein sequence ID" value="GAA2610812.1"/>
    <property type="molecule type" value="Genomic_DNA"/>
</dbReference>